<evidence type="ECO:0000256" key="11">
    <source>
        <dbReference type="PIRNR" id="PIRNR001461"/>
    </source>
</evidence>
<evidence type="ECO:0000256" key="1">
    <source>
        <dbReference type="ARBA" id="ARBA00001782"/>
    </source>
</evidence>
<comment type="cofactor">
    <cofactor evidence="5">
        <name>Fe(2+)</name>
        <dbReference type="ChEBI" id="CHEBI:29033"/>
    </cofactor>
</comment>
<evidence type="ECO:0000313" key="13">
    <source>
        <dbReference type="Proteomes" id="UP001164803"/>
    </source>
</evidence>
<keyword evidence="9 10" id="KW-0413">Isomerase</keyword>
<sequence length="219" mass="23254">MNVVIAPSILSADFGKLAAEVESVVEAGCDWIHIDVMDGHFVPNITMGPQVVSVLRSRFSCTLDVHLMVQSPEQVIPAFADAGADIITIHKEATPHVHRALQMIRGQGVKAGLALNPATELDGLTYVDDMIDLLLIMTVNPGFGGQIFIPATIEKIRSARERLIRSNHGDVPIEVDGGINASTIQRARGAGADIFVAGSAIFGEDNRKAAIDALRAAVG</sequence>
<feature type="binding site" evidence="10">
    <location>
        <position position="35"/>
    </location>
    <ligand>
        <name>a divalent metal cation</name>
        <dbReference type="ChEBI" id="CHEBI:60240"/>
    </ligand>
</feature>
<dbReference type="InterPro" id="IPR026019">
    <property type="entry name" value="Ribul_P_3_epim"/>
</dbReference>
<evidence type="ECO:0000256" key="5">
    <source>
        <dbReference type="ARBA" id="ARBA00001954"/>
    </source>
</evidence>
<gene>
    <name evidence="10 12" type="primary">rpe</name>
    <name evidence="12" type="ORF">NZD86_14465</name>
</gene>
<dbReference type="RefSeq" id="WP_268042774.1">
    <property type="nucleotide sequence ID" value="NZ_CP104064.1"/>
</dbReference>
<feature type="binding site" evidence="10">
    <location>
        <begin position="142"/>
        <end position="145"/>
    </location>
    <ligand>
        <name>substrate</name>
    </ligand>
</feature>
<comment type="pathway">
    <text evidence="10">Carbohydrate degradation.</text>
</comment>
<feature type="binding site" evidence="10">
    <location>
        <position position="33"/>
    </location>
    <ligand>
        <name>a divalent metal cation</name>
        <dbReference type="ChEBI" id="CHEBI:60240"/>
    </ligand>
</feature>
<feature type="binding site" evidence="10">
    <location>
        <position position="66"/>
    </location>
    <ligand>
        <name>a divalent metal cation</name>
        <dbReference type="ChEBI" id="CHEBI:60240"/>
    </ligand>
</feature>
<feature type="binding site" evidence="10">
    <location>
        <begin position="198"/>
        <end position="199"/>
    </location>
    <ligand>
        <name>substrate</name>
    </ligand>
</feature>
<dbReference type="PIRSF" id="PIRSF001461">
    <property type="entry name" value="RPE"/>
    <property type="match status" value="1"/>
</dbReference>
<comment type="cofactor">
    <cofactor evidence="10">
        <name>a divalent metal cation</name>
        <dbReference type="ChEBI" id="CHEBI:60240"/>
    </cofactor>
    <text evidence="10">Binds 1 divalent metal cation per subunit.</text>
</comment>
<dbReference type="NCBIfam" id="NF004076">
    <property type="entry name" value="PRK05581.1-4"/>
    <property type="match status" value="1"/>
</dbReference>
<keyword evidence="10 11" id="KW-0119">Carbohydrate metabolism</keyword>
<dbReference type="PROSITE" id="PS01086">
    <property type="entry name" value="RIBUL_P_3_EPIMER_2"/>
    <property type="match status" value="1"/>
</dbReference>
<evidence type="ECO:0000256" key="3">
    <source>
        <dbReference type="ARBA" id="ARBA00001941"/>
    </source>
</evidence>
<dbReference type="GO" id="GO:0004750">
    <property type="term" value="F:D-ribulose-phosphate 3-epimerase activity"/>
    <property type="evidence" value="ECO:0007669"/>
    <property type="project" value="UniProtKB-EC"/>
</dbReference>
<comment type="cofactor">
    <cofactor evidence="4">
        <name>Zn(2+)</name>
        <dbReference type="ChEBI" id="CHEBI:29105"/>
    </cofactor>
</comment>
<feature type="binding site" evidence="10">
    <location>
        <position position="176"/>
    </location>
    <ligand>
        <name>a divalent metal cation</name>
        <dbReference type="ChEBI" id="CHEBI:60240"/>
    </ligand>
</feature>
<dbReference type="SUPFAM" id="SSF51366">
    <property type="entry name" value="Ribulose-phoshate binding barrel"/>
    <property type="match status" value="1"/>
</dbReference>
<dbReference type="EC" id="5.1.3.1" evidence="7 10"/>
<dbReference type="InterPro" id="IPR011060">
    <property type="entry name" value="RibuloseP-bd_barrel"/>
</dbReference>
<dbReference type="InterPro" id="IPR000056">
    <property type="entry name" value="Ribul_P_3_epim-like"/>
</dbReference>
<feature type="binding site" evidence="10">
    <location>
        <position position="8"/>
    </location>
    <ligand>
        <name>substrate</name>
    </ligand>
</feature>
<dbReference type="PANTHER" id="PTHR11749">
    <property type="entry name" value="RIBULOSE-5-PHOSPHATE-3-EPIMERASE"/>
    <property type="match status" value="1"/>
</dbReference>
<dbReference type="PROSITE" id="PS01085">
    <property type="entry name" value="RIBUL_P_3_EPIMER_1"/>
    <property type="match status" value="1"/>
</dbReference>
<comment type="cofactor">
    <cofactor evidence="3">
        <name>Co(2+)</name>
        <dbReference type="ChEBI" id="CHEBI:48828"/>
    </cofactor>
</comment>
<dbReference type="Pfam" id="PF00834">
    <property type="entry name" value="Ribul_P_3_epim"/>
    <property type="match status" value="1"/>
</dbReference>
<dbReference type="CDD" id="cd00429">
    <property type="entry name" value="RPE"/>
    <property type="match status" value="1"/>
</dbReference>
<dbReference type="HAMAP" id="MF_02227">
    <property type="entry name" value="RPE"/>
    <property type="match status" value="1"/>
</dbReference>
<dbReference type="Proteomes" id="UP001164803">
    <property type="component" value="Chromosome"/>
</dbReference>
<feature type="binding site" evidence="10">
    <location>
        <begin position="176"/>
        <end position="178"/>
    </location>
    <ligand>
        <name>substrate</name>
    </ligand>
</feature>
<dbReference type="EMBL" id="CP104064">
    <property type="protein sequence ID" value="WAH35491.1"/>
    <property type="molecule type" value="Genomic_DNA"/>
</dbReference>
<protein>
    <recommendedName>
        <fullName evidence="7 10">Ribulose-phosphate 3-epimerase</fullName>
        <ecNumber evidence="7 10">5.1.3.1</ecNumber>
    </recommendedName>
</protein>
<evidence type="ECO:0000256" key="7">
    <source>
        <dbReference type="ARBA" id="ARBA00013188"/>
    </source>
</evidence>
<evidence type="ECO:0000256" key="4">
    <source>
        <dbReference type="ARBA" id="ARBA00001947"/>
    </source>
</evidence>
<keyword evidence="8 10" id="KW-0479">Metal-binding</keyword>
<feature type="active site" description="Proton donor" evidence="10">
    <location>
        <position position="176"/>
    </location>
</feature>
<keyword evidence="13" id="KW-1185">Reference proteome</keyword>
<evidence type="ECO:0000256" key="6">
    <source>
        <dbReference type="ARBA" id="ARBA00009541"/>
    </source>
</evidence>
<name>A0ABY6YY43_9BACL</name>
<feature type="active site" description="Proton acceptor" evidence="10">
    <location>
        <position position="35"/>
    </location>
</feature>
<comment type="similarity">
    <text evidence="6 10 11">Belongs to the ribulose-phosphate 3-epimerase family.</text>
</comment>
<reference evidence="12" key="1">
    <citation type="submission" date="2022-08" db="EMBL/GenBank/DDBJ databases">
        <title>Alicyclobacillus dauci DSM2870, complete genome.</title>
        <authorList>
            <person name="Wang Q."/>
            <person name="Cai R."/>
            <person name="Wang Z."/>
        </authorList>
    </citation>
    <scope>NUCLEOTIDE SEQUENCE</scope>
    <source>
        <strain evidence="12">DSM 28700</strain>
    </source>
</reference>
<dbReference type="InterPro" id="IPR013785">
    <property type="entry name" value="Aldolase_TIM"/>
</dbReference>
<evidence type="ECO:0000256" key="10">
    <source>
        <dbReference type="HAMAP-Rule" id="MF_02227"/>
    </source>
</evidence>
<dbReference type="Gene3D" id="3.20.20.70">
    <property type="entry name" value="Aldolase class I"/>
    <property type="match status" value="1"/>
</dbReference>
<comment type="function">
    <text evidence="10">Catalyzes the reversible epimerization of D-ribulose 5-phosphate to D-xylulose 5-phosphate.</text>
</comment>
<comment type="cofactor">
    <cofactor evidence="2">
        <name>Mn(2+)</name>
        <dbReference type="ChEBI" id="CHEBI:29035"/>
    </cofactor>
</comment>
<feature type="binding site" evidence="10">
    <location>
        <position position="66"/>
    </location>
    <ligand>
        <name>substrate</name>
    </ligand>
</feature>
<accession>A0ABY6YY43</accession>
<evidence type="ECO:0000313" key="12">
    <source>
        <dbReference type="EMBL" id="WAH35491.1"/>
    </source>
</evidence>
<comment type="catalytic activity">
    <reaction evidence="1 10 11">
        <text>D-ribulose 5-phosphate = D-xylulose 5-phosphate</text>
        <dbReference type="Rhea" id="RHEA:13677"/>
        <dbReference type="ChEBI" id="CHEBI:57737"/>
        <dbReference type="ChEBI" id="CHEBI:58121"/>
        <dbReference type="EC" id="5.1.3.1"/>
    </reaction>
</comment>
<evidence type="ECO:0000256" key="2">
    <source>
        <dbReference type="ARBA" id="ARBA00001936"/>
    </source>
</evidence>
<evidence type="ECO:0000256" key="8">
    <source>
        <dbReference type="ARBA" id="ARBA00022723"/>
    </source>
</evidence>
<evidence type="ECO:0000256" key="9">
    <source>
        <dbReference type="ARBA" id="ARBA00023235"/>
    </source>
</evidence>
<organism evidence="12 13">
    <name type="scientific">Alicyclobacillus dauci</name>
    <dbReference type="NCBI Taxonomy" id="1475485"/>
    <lineage>
        <taxon>Bacteria</taxon>
        <taxon>Bacillati</taxon>
        <taxon>Bacillota</taxon>
        <taxon>Bacilli</taxon>
        <taxon>Bacillales</taxon>
        <taxon>Alicyclobacillaceae</taxon>
        <taxon>Alicyclobacillus</taxon>
    </lineage>
</organism>
<dbReference type="NCBIfam" id="TIGR01163">
    <property type="entry name" value="rpe"/>
    <property type="match status" value="1"/>
</dbReference>
<proteinExistence type="inferred from homology"/>